<dbReference type="InterPro" id="IPR036291">
    <property type="entry name" value="NAD(P)-bd_dom_sf"/>
</dbReference>
<dbReference type="GO" id="GO:0005634">
    <property type="term" value="C:nucleus"/>
    <property type="evidence" value="ECO:0007669"/>
    <property type="project" value="TreeGrafter"/>
</dbReference>
<feature type="domain" description="NmrA-like" evidence="4">
    <location>
        <begin position="543"/>
        <end position="639"/>
    </location>
</feature>
<keyword evidence="3" id="KW-0560">Oxidoreductase</keyword>
<organism evidence="5 6">
    <name type="scientific">Fusarium oxysporum f. sp. cubense (strain race 4)</name>
    <name type="common">Panama disease fungus</name>
    <dbReference type="NCBI Taxonomy" id="2502994"/>
    <lineage>
        <taxon>Eukaryota</taxon>
        <taxon>Fungi</taxon>
        <taxon>Dikarya</taxon>
        <taxon>Ascomycota</taxon>
        <taxon>Pezizomycotina</taxon>
        <taxon>Sordariomycetes</taxon>
        <taxon>Hypocreomycetidae</taxon>
        <taxon>Hypocreales</taxon>
        <taxon>Nectriaceae</taxon>
        <taxon>Fusarium</taxon>
        <taxon>Fusarium oxysporum species complex</taxon>
    </lineage>
</organism>
<reference evidence="6" key="2">
    <citation type="journal article" date="2014" name="PLoS ONE">
        <title>Genome and Transcriptome Analysis of the Fungal Pathogen Fusarium oxysporum f. sp. cubense Causing Banana Vascular Wilt Disease.</title>
        <authorList>
            <person name="Guo L."/>
            <person name="Han L."/>
            <person name="Yang L."/>
            <person name="Zeng H."/>
            <person name="Fan D."/>
            <person name="Zhu Y."/>
            <person name="Feng Y."/>
            <person name="Wang G."/>
            <person name="Peng C."/>
            <person name="Jiang X."/>
            <person name="Zhou D."/>
            <person name="Ni P."/>
            <person name="Liang C."/>
            <person name="Liu L."/>
            <person name="Wang J."/>
            <person name="Mao C."/>
            <person name="Fang X."/>
            <person name="Peng M."/>
            <person name="Huang J."/>
        </authorList>
    </citation>
    <scope>NUCLEOTIDE SEQUENCE [LARGE SCALE GENOMIC DNA]</scope>
    <source>
        <strain evidence="6">race 4</strain>
    </source>
</reference>
<evidence type="ECO:0000313" key="5">
    <source>
        <dbReference type="EMBL" id="EMT72031.1"/>
    </source>
</evidence>
<dbReference type="Gene3D" id="3.90.25.10">
    <property type="entry name" value="UDP-galactose 4-epimerase, domain 1"/>
    <property type="match status" value="1"/>
</dbReference>
<dbReference type="InterPro" id="IPR008030">
    <property type="entry name" value="NmrA-like"/>
</dbReference>
<dbReference type="HOGENOM" id="CLU_314239_0_0_1"/>
<dbReference type="Gene3D" id="3.40.50.720">
    <property type="entry name" value="NAD(P)-binding Rossmann-like Domain"/>
    <property type="match status" value="2"/>
</dbReference>
<dbReference type="PANTHER" id="PTHR42748:SF30">
    <property type="entry name" value="NMRA-LIKE DOMAIN-CONTAINING PROTEIN"/>
    <property type="match status" value="1"/>
</dbReference>
<proteinExistence type="inferred from homology"/>
<evidence type="ECO:0000313" key="6">
    <source>
        <dbReference type="Proteomes" id="UP000016929"/>
    </source>
</evidence>
<evidence type="ECO:0000256" key="2">
    <source>
        <dbReference type="ARBA" id="ARBA00022857"/>
    </source>
</evidence>
<dbReference type="EMBL" id="KB726281">
    <property type="protein sequence ID" value="EMT72031.1"/>
    <property type="molecule type" value="Genomic_DNA"/>
</dbReference>
<dbReference type="OrthoDB" id="419598at2759"/>
<evidence type="ECO:0000256" key="3">
    <source>
        <dbReference type="ARBA" id="ARBA00023002"/>
    </source>
</evidence>
<reference evidence="6" key="1">
    <citation type="submission" date="2012-09" db="EMBL/GenBank/DDBJ databases">
        <title>Genome sequencing and comparative transcriptomics of race 1 and race 4 of banana pathogen: Fusarium oxysporum f. sp. cubense.</title>
        <authorList>
            <person name="Fang X."/>
            <person name="Huang J."/>
        </authorList>
    </citation>
    <scope>NUCLEOTIDE SEQUENCE [LARGE SCALE GENOMIC DNA]</scope>
    <source>
        <strain evidence="6">race 4</strain>
    </source>
</reference>
<protein>
    <submittedName>
        <fullName evidence="5">NAD(P)H azoreductase</fullName>
    </submittedName>
</protein>
<dbReference type="Proteomes" id="UP000016929">
    <property type="component" value="Unassembled WGS sequence"/>
</dbReference>
<keyword evidence="6" id="KW-1185">Reference proteome</keyword>
<dbReference type="SUPFAM" id="SSF51735">
    <property type="entry name" value="NAD(P)-binding Rossmann-fold domains"/>
    <property type="match status" value="2"/>
</dbReference>
<sequence length="931" mass="103284">MSLPTVYVVAATGTQGSAVCRHLRQSNCSVRATVRNIESPQAQALAKIGVVLNSGNWDDEEALTAGLTGCNKLFLALGPNYSNLDDERIWAQRIIALAKKAGVEDVVYSSSISADAPEKRTLLPPSHFLFKSLFIKNVIEGLVQRAGFKHWAIIRPGFFMSNLLAPKARIYSDLFERNTWLTALKPDTKLNLVDPQDIAKFAFAVFNEPERFNGEGIDLVSERLTAVQMMEILADATGRDMKAEFYTDEQVAQAMDTNPFIGSQVFLRDGEKCVDAERVKTWGIGLGSFKEFLVREKDAVSETYAFMMGLTAVQYFRNFKRYSRPPASESEICWSSRIDQETSQLAEFVSGSSSVDLPLSSDEALTTQSEISTTADETTFEATTTPEPPTTTVDACVAGITSVGGSPPLQDRIDDCEEFNVITVSPYTVTETILSKRWEYRIPTGWPTARPTNKQLVRRQDPEATTIFPSETPAYATYCDSAEKYYDACSSAGVTAVTTTLTTPTETETEEEPACRGASMVKRAGEGLGYQFEDDWDVIRVRFMSNLLAPKARIYSDLFERNTWLTALKPDTKLNLVDPQDIAKFAFAVFNEPERFNGEGIDLVSERLTAVQMMEILADATGRDMKAEFYTDEQVAQAMDTNPFIGSQVFLRDGEKCVDAERVKTWGIGLGSFKEFLVREKDAVSETYAFMMGLTAVQYFRNFKRYSRPPASESEICWSSRIDQETSQLAEFVSGSSSVDLPLSSDEALTTQSEISTTADETTFEATTTPEPPTTTVDACVAGITSVGGSPPLQDRIDDCEEFNVITVSPYTVTETILSKRWEYRIPTGWPTARPTNKQLVRRQDPEATTIFPSETPAYATYCDSAEKYYDACSSAGVTAVTTTLTTPTETETEEEPACRGASMVKRAGEGLGYQFEDDWDVIRMLGWRYF</sequence>
<keyword evidence="2" id="KW-0521">NADP</keyword>
<dbReference type="Pfam" id="PF05368">
    <property type="entry name" value="NmrA"/>
    <property type="match status" value="2"/>
</dbReference>
<dbReference type="AlphaFoldDB" id="N1S340"/>
<dbReference type="GO" id="GO:0016491">
    <property type="term" value="F:oxidoreductase activity"/>
    <property type="evidence" value="ECO:0007669"/>
    <property type="project" value="UniProtKB-KW"/>
</dbReference>
<evidence type="ECO:0000256" key="1">
    <source>
        <dbReference type="ARBA" id="ARBA00006328"/>
    </source>
</evidence>
<comment type="similarity">
    <text evidence="1">Belongs to the NmrA-type oxidoreductase family.</text>
</comment>
<evidence type="ECO:0000259" key="4">
    <source>
        <dbReference type="Pfam" id="PF05368"/>
    </source>
</evidence>
<dbReference type="InterPro" id="IPR051164">
    <property type="entry name" value="NmrA-like_oxidored"/>
</dbReference>
<feature type="domain" description="NmrA-like" evidence="4">
    <location>
        <begin position="5"/>
        <end position="255"/>
    </location>
</feature>
<gene>
    <name evidence="5" type="ORF">FOC4_g10003878</name>
</gene>
<name>N1S340_FUSC4</name>
<dbReference type="PANTHER" id="PTHR42748">
    <property type="entry name" value="NITROGEN METABOLITE REPRESSION PROTEIN NMRA FAMILY MEMBER"/>
    <property type="match status" value="1"/>
</dbReference>
<dbReference type="STRING" id="1229665.N1S340"/>
<accession>N1S340</accession>